<dbReference type="SMART" id="SM00020">
    <property type="entry name" value="Tryp_SPc"/>
    <property type="match status" value="1"/>
</dbReference>
<dbReference type="PROSITE" id="PS50240">
    <property type="entry name" value="TRYPSIN_DOM"/>
    <property type="match status" value="1"/>
</dbReference>
<sequence>MRAFTRRPLSPRRAVSRPGEVPGPPVRSFRRVRRAALVGVVLGLCAPLASALPGGGTGTPAAARDVVVGGLPARTGDAPWVVALASRARFGEARSGQFCGGALVGPTTVVTAAHCLDPRLLGVRPERLPDLRVIVGRDDLRRAGDGREVAVAAIRVDPRYNPWTNIGDLAVLELAEALPAARTLPVARAGDPAYAAGTPARVLGWGDTRGDGSHSPVLLAADVRMVSDAECATAYPGGPEGRFVRGEMVCAGLPAGGADACQGDSGGPLVADGRLVGLVSWGVGCGLPGKPGVYTSGAMVAQRLGL</sequence>
<evidence type="ECO:0000259" key="5">
    <source>
        <dbReference type="PROSITE" id="PS50240"/>
    </source>
</evidence>
<dbReference type="InterPro" id="IPR043504">
    <property type="entry name" value="Peptidase_S1_PA_chymotrypsin"/>
</dbReference>
<organism evidence="6 7">
    <name type="scientific">Streptomyces calidiresistens</name>
    <dbReference type="NCBI Taxonomy" id="1485586"/>
    <lineage>
        <taxon>Bacteria</taxon>
        <taxon>Bacillati</taxon>
        <taxon>Actinomycetota</taxon>
        <taxon>Actinomycetes</taxon>
        <taxon>Kitasatosporales</taxon>
        <taxon>Streptomycetaceae</taxon>
        <taxon>Streptomyces</taxon>
    </lineage>
</organism>
<dbReference type="GO" id="GO:0004252">
    <property type="term" value="F:serine-type endopeptidase activity"/>
    <property type="evidence" value="ECO:0007669"/>
    <property type="project" value="InterPro"/>
</dbReference>
<dbReference type="PROSITE" id="PS00134">
    <property type="entry name" value="TRYPSIN_HIS"/>
    <property type="match status" value="1"/>
</dbReference>
<dbReference type="PANTHER" id="PTHR24276">
    <property type="entry name" value="POLYSERASE-RELATED"/>
    <property type="match status" value="1"/>
</dbReference>
<gene>
    <name evidence="6" type="ORF">FOE67_13460</name>
</gene>
<dbReference type="PROSITE" id="PS00135">
    <property type="entry name" value="TRYPSIN_SER"/>
    <property type="match status" value="1"/>
</dbReference>
<proteinExistence type="inferred from homology"/>
<keyword evidence="2" id="KW-1015">Disulfide bond</keyword>
<dbReference type="PANTHER" id="PTHR24276:SF98">
    <property type="entry name" value="FI18310P1-RELATED"/>
    <property type="match status" value="1"/>
</dbReference>
<name>A0A7W3T3Z7_9ACTN</name>
<comment type="similarity">
    <text evidence="1">Belongs to the peptidase S1 family.</text>
</comment>
<keyword evidence="3" id="KW-0720">Serine protease</keyword>
<protein>
    <submittedName>
        <fullName evidence="6">Trypsin-like serine protease</fullName>
    </submittedName>
</protein>
<evidence type="ECO:0000256" key="1">
    <source>
        <dbReference type="ARBA" id="ARBA00007664"/>
    </source>
</evidence>
<dbReference type="InterPro" id="IPR033116">
    <property type="entry name" value="TRYPSIN_SER"/>
</dbReference>
<dbReference type="GO" id="GO:0006508">
    <property type="term" value="P:proteolysis"/>
    <property type="evidence" value="ECO:0007669"/>
    <property type="project" value="UniProtKB-KW"/>
</dbReference>
<dbReference type="Proteomes" id="UP000530234">
    <property type="component" value="Unassembled WGS sequence"/>
</dbReference>
<feature type="region of interest" description="Disordered" evidence="4">
    <location>
        <begin position="1"/>
        <end position="26"/>
    </location>
</feature>
<dbReference type="AlphaFoldDB" id="A0A7W3T3Z7"/>
<evidence type="ECO:0000313" key="6">
    <source>
        <dbReference type="EMBL" id="MBB0230493.1"/>
    </source>
</evidence>
<accession>A0A7W3T3Z7</accession>
<dbReference type="InterPro" id="IPR050430">
    <property type="entry name" value="Peptidase_S1"/>
</dbReference>
<evidence type="ECO:0000313" key="7">
    <source>
        <dbReference type="Proteomes" id="UP000530234"/>
    </source>
</evidence>
<dbReference type="SUPFAM" id="SSF50494">
    <property type="entry name" value="Trypsin-like serine proteases"/>
    <property type="match status" value="1"/>
</dbReference>
<evidence type="ECO:0000256" key="4">
    <source>
        <dbReference type="SAM" id="MobiDB-lite"/>
    </source>
</evidence>
<keyword evidence="3" id="KW-0378">Hydrolase</keyword>
<dbReference type="InterPro" id="IPR009003">
    <property type="entry name" value="Peptidase_S1_PA"/>
</dbReference>
<reference evidence="7" key="1">
    <citation type="submission" date="2019-10" db="EMBL/GenBank/DDBJ databases">
        <title>Streptomyces sp. nov., a novel actinobacterium isolated from alkaline environment.</title>
        <authorList>
            <person name="Golinska P."/>
        </authorList>
    </citation>
    <scope>NUCLEOTIDE SEQUENCE [LARGE SCALE GENOMIC DNA]</scope>
    <source>
        <strain evidence="7">DSM 42108</strain>
    </source>
</reference>
<dbReference type="EMBL" id="VKHS01000291">
    <property type="protein sequence ID" value="MBB0230493.1"/>
    <property type="molecule type" value="Genomic_DNA"/>
</dbReference>
<keyword evidence="7" id="KW-1185">Reference proteome</keyword>
<dbReference type="FunFam" id="2.40.10.10:FF:000002">
    <property type="entry name" value="Transmembrane protease serine"/>
    <property type="match status" value="1"/>
</dbReference>
<dbReference type="InterPro" id="IPR018114">
    <property type="entry name" value="TRYPSIN_HIS"/>
</dbReference>
<comment type="caution">
    <text evidence="6">The sequence shown here is derived from an EMBL/GenBank/DDBJ whole genome shotgun (WGS) entry which is preliminary data.</text>
</comment>
<keyword evidence="3 6" id="KW-0645">Protease</keyword>
<evidence type="ECO:0000256" key="3">
    <source>
        <dbReference type="RuleBase" id="RU363034"/>
    </source>
</evidence>
<feature type="domain" description="Peptidase S1" evidence="5">
    <location>
        <begin position="67"/>
        <end position="306"/>
    </location>
</feature>
<dbReference type="InterPro" id="IPR001314">
    <property type="entry name" value="Peptidase_S1A"/>
</dbReference>
<dbReference type="Pfam" id="PF00089">
    <property type="entry name" value="Trypsin"/>
    <property type="match status" value="1"/>
</dbReference>
<dbReference type="InterPro" id="IPR001254">
    <property type="entry name" value="Trypsin_dom"/>
</dbReference>
<dbReference type="CDD" id="cd00190">
    <property type="entry name" value="Tryp_SPc"/>
    <property type="match status" value="1"/>
</dbReference>
<dbReference type="Gene3D" id="2.40.10.10">
    <property type="entry name" value="Trypsin-like serine proteases"/>
    <property type="match status" value="1"/>
</dbReference>
<dbReference type="PRINTS" id="PR00722">
    <property type="entry name" value="CHYMOTRYPSIN"/>
</dbReference>
<evidence type="ECO:0000256" key="2">
    <source>
        <dbReference type="ARBA" id="ARBA00023157"/>
    </source>
</evidence>